<accession>A0A5B8RLW1</accession>
<organism evidence="1">
    <name type="scientific">uncultured organism</name>
    <dbReference type="NCBI Taxonomy" id="155900"/>
    <lineage>
        <taxon>unclassified sequences</taxon>
        <taxon>environmental samples</taxon>
    </lineage>
</organism>
<reference evidence="1" key="1">
    <citation type="submission" date="2019-06" db="EMBL/GenBank/DDBJ databases">
        <authorList>
            <person name="Murdoch R.W."/>
            <person name="Fathepure B."/>
        </authorList>
    </citation>
    <scope>NUCLEOTIDE SEQUENCE</scope>
</reference>
<gene>
    <name evidence="1" type="ORF">KBTEX_04405</name>
</gene>
<sequence>MNDILGGQGERYLCPCRYFNFIWGKAEYLQRYDDFILIFTDFFDTGFIKRGGVLHFLRINRFRMARRAHTQRKGLITDNSEKYH</sequence>
<evidence type="ECO:0000313" key="1">
    <source>
        <dbReference type="EMBL" id="QEA08037.1"/>
    </source>
</evidence>
<dbReference type="EMBL" id="MN079654">
    <property type="protein sequence ID" value="QEA08037.1"/>
    <property type="molecule type" value="Genomic_DNA"/>
</dbReference>
<protein>
    <submittedName>
        <fullName evidence="1">Uncharacterized protein</fullName>
    </submittedName>
</protein>
<proteinExistence type="predicted"/>
<name>A0A5B8RLW1_9ZZZZ</name>
<dbReference type="AlphaFoldDB" id="A0A5B8RLW1"/>